<organism evidence="1 2">
    <name type="scientific">Naumannella halotolerans</name>
    <dbReference type="NCBI Taxonomy" id="993414"/>
    <lineage>
        <taxon>Bacteria</taxon>
        <taxon>Bacillati</taxon>
        <taxon>Actinomycetota</taxon>
        <taxon>Actinomycetes</taxon>
        <taxon>Propionibacteriales</taxon>
        <taxon>Propionibacteriaceae</taxon>
        <taxon>Naumannella</taxon>
    </lineage>
</organism>
<reference evidence="1 2" key="1">
    <citation type="submission" date="2019-03" db="EMBL/GenBank/DDBJ databases">
        <title>Genomic Encyclopedia of Archaeal and Bacterial Type Strains, Phase II (KMG-II): from individual species to whole genera.</title>
        <authorList>
            <person name="Goeker M."/>
        </authorList>
    </citation>
    <scope>NUCLEOTIDE SEQUENCE [LARGE SCALE GENOMIC DNA]</scope>
    <source>
        <strain evidence="1 2">DSM 24323</strain>
    </source>
</reference>
<keyword evidence="2" id="KW-1185">Reference proteome</keyword>
<name>A0A4R7J2U7_9ACTN</name>
<accession>A0A4R7J2U7</accession>
<dbReference type="SUPFAM" id="SSF46955">
    <property type="entry name" value="Putative DNA-binding domain"/>
    <property type="match status" value="1"/>
</dbReference>
<dbReference type="Proteomes" id="UP000295371">
    <property type="component" value="Unassembled WGS sequence"/>
</dbReference>
<evidence type="ECO:0000313" key="2">
    <source>
        <dbReference type="Proteomes" id="UP000295371"/>
    </source>
</evidence>
<gene>
    <name evidence="1" type="ORF">CLV29_2774</name>
</gene>
<sequence>MSERTGYLPIPRAAQEIGVSKPTLYRWISINVARVVHTPGGQMIISEDEVDRLKQLVIQRVD</sequence>
<dbReference type="AlphaFoldDB" id="A0A4R7J2U7"/>
<dbReference type="InterPro" id="IPR009061">
    <property type="entry name" value="DNA-bd_dom_put_sf"/>
</dbReference>
<proteinExistence type="predicted"/>
<dbReference type="EMBL" id="SOAW01000002">
    <property type="protein sequence ID" value="TDT31355.1"/>
    <property type="molecule type" value="Genomic_DNA"/>
</dbReference>
<protein>
    <submittedName>
        <fullName evidence="1">Excisionase family DNA binding protein</fullName>
    </submittedName>
</protein>
<evidence type="ECO:0000313" key="1">
    <source>
        <dbReference type="EMBL" id="TDT31355.1"/>
    </source>
</evidence>
<dbReference type="Gene3D" id="1.10.1660.10">
    <property type="match status" value="1"/>
</dbReference>
<comment type="caution">
    <text evidence="1">The sequence shown here is derived from an EMBL/GenBank/DDBJ whole genome shotgun (WGS) entry which is preliminary data.</text>
</comment>